<dbReference type="InterPro" id="IPR035980">
    <property type="entry name" value="Ribosomal_bS6_sf"/>
</dbReference>
<organism evidence="4 5">
    <name type="scientific">Austrofundulus limnaeus</name>
    <name type="common">Annual killifish</name>
    <dbReference type="NCBI Taxonomy" id="52670"/>
    <lineage>
        <taxon>Eukaryota</taxon>
        <taxon>Metazoa</taxon>
        <taxon>Chordata</taxon>
        <taxon>Craniata</taxon>
        <taxon>Vertebrata</taxon>
        <taxon>Euteleostomi</taxon>
        <taxon>Actinopterygii</taxon>
        <taxon>Neopterygii</taxon>
        <taxon>Teleostei</taxon>
        <taxon>Neoteleostei</taxon>
        <taxon>Acanthomorphata</taxon>
        <taxon>Ovalentaria</taxon>
        <taxon>Atherinomorphae</taxon>
        <taxon>Cyprinodontiformes</taxon>
        <taxon>Rivulidae</taxon>
        <taxon>Austrofundulus</taxon>
    </lineage>
</organism>
<proteinExistence type="inferred from homology"/>
<comment type="similarity">
    <text evidence="1">Belongs to the bacterial ribosomal protein bS6 family.</text>
</comment>
<dbReference type="GO" id="GO:0005763">
    <property type="term" value="C:mitochondrial small ribosomal subunit"/>
    <property type="evidence" value="ECO:0007669"/>
    <property type="project" value="TreeGrafter"/>
</dbReference>
<dbReference type="PANTHER" id="PTHR21011:SF1">
    <property type="entry name" value="SMALL RIBOSOMAL SUBUNIT PROTEIN BS6M"/>
    <property type="match status" value="1"/>
</dbReference>
<dbReference type="OrthoDB" id="268530at2759"/>
<evidence type="ECO:0000256" key="2">
    <source>
        <dbReference type="ARBA" id="ARBA00035170"/>
    </source>
</evidence>
<evidence type="ECO:0000313" key="4">
    <source>
        <dbReference type="Proteomes" id="UP000192220"/>
    </source>
</evidence>
<dbReference type="SUPFAM" id="SSF54995">
    <property type="entry name" value="Ribosomal protein S6"/>
    <property type="match status" value="1"/>
</dbReference>
<dbReference type="CDD" id="cd15465">
    <property type="entry name" value="bS6_mito"/>
    <property type="match status" value="1"/>
</dbReference>
<dbReference type="GO" id="GO:0003735">
    <property type="term" value="F:structural constituent of ribosome"/>
    <property type="evidence" value="ECO:0007669"/>
    <property type="project" value="InterPro"/>
</dbReference>
<sequence length="121" mass="13735">MPRYDLSLILKVMQRPETVACLRRTVEALLERGAVVRDLESLGERMLPYKMSKHSQVHTRGTYFLIDFYSSPNILITMQDHLQRDVDVVRSTILKNEKTPSICGLLRSSSDVSGQKSSSPP</sequence>
<dbReference type="InterPro" id="IPR014717">
    <property type="entry name" value="Transl_elong_EF1B/ribsomal_bS6"/>
</dbReference>
<dbReference type="STRING" id="52670.A0A2I4AMF3"/>
<dbReference type="GO" id="GO:0006412">
    <property type="term" value="P:translation"/>
    <property type="evidence" value="ECO:0007669"/>
    <property type="project" value="InterPro"/>
</dbReference>
<dbReference type="RefSeq" id="XP_013856665.1">
    <property type="nucleotide sequence ID" value="XM_014001211.1"/>
</dbReference>
<reference evidence="5" key="1">
    <citation type="submission" date="2025-08" db="UniProtKB">
        <authorList>
            <consortium name="RefSeq"/>
        </authorList>
    </citation>
    <scope>IDENTIFICATION</scope>
</reference>
<dbReference type="Pfam" id="PF01250">
    <property type="entry name" value="Ribosomal_S6"/>
    <property type="match status" value="1"/>
</dbReference>
<dbReference type="PANTHER" id="PTHR21011">
    <property type="entry name" value="MITOCHONDRIAL 28S RIBOSOMAL PROTEIN S6"/>
    <property type="match status" value="1"/>
</dbReference>
<evidence type="ECO:0000256" key="3">
    <source>
        <dbReference type="ARBA" id="ARBA00035365"/>
    </source>
</evidence>
<name>A0A2I4AMF3_AUSLI</name>
<dbReference type="NCBIfam" id="TIGR00166">
    <property type="entry name" value="S6"/>
    <property type="match status" value="1"/>
</dbReference>
<dbReference type="GeneID" id="106512633"/>
<protein>
    <recommendedName>
        <fullName evidence="2">Small ribosomal subunit protein bS6m</fullName>
    </recommendedName>
    <alternativeName>
        <fullName evidence="3">28S ribosomal protein S6, mitochondrial</fullName>
    </alternativeName>
</protein>
<dbReference type="InterPro" id="IPR000529">
    <property type="entry name" value="Ribosomal_bS6"/>
</dbReference>
<dbReference type="AlphaFoldDB" id="A0A2I4AMF3"/>
<dbReference type="Proteomes" id="UP000192220">
    <property type="component" value="Unplaced"/>
</dbReference>
<dbReference type="GO" id="GO:0070181">
    <property type="term" value="F:small ribosomal subunit rRNA binding"/>
    <property type="evidence" value="ECO:0007669"/>
    <property type="project" value="TreeGrafter"/>
</dbReference>
<dbReference type="CTD" id="64968"/>
<keyword evidence="4" id="KW-1185">Reference proteome</keyword>
<accession>A0A2I4AMF3</accession>
<dbReference type="KEGG" id="alim:106512633"/>
<gene>
    <name evidence="5" type="primary">mrps6</name>
</gene>
<dbReference type="InParanoid" id="A0A2I4AMF3"/>
<evidence type="ECO:0000256" key="1">
    <source>
        <dbReference type="ARBA" id="ARBA00009512"/>
    </source>
</evidence>
<dbReference type="Gene3D" id="3.30.70.60">
    <property type="match status" value="1"/>
</dbReference>
<evidence type="ECO:0000313" key="5">
    <source>
        <dbReference type="RefSeq" id="XP_013856665.1"/>
    </source>
</evidence>